<keyword evidence="7" id="KW-0346">Stress response</keyword>
<sequence length="65" mass="7139">MKLRAVEKALIAHGCQVLRNTGDHTVWKCPCGAHRAPVPRHRDISPGVVQSVGKQMACLPEGWLQ</sequence>
<evidence type="ECO:0000256" key="6">
    <source>
        <dbReference type="ARBA" id="ARBA00022884"/>
    </source>
</evidence>
<dbReference type="Pfam" id="PF07927">
    <property type="entry name" value="HicA_toxin"/>
    <property type="match status" value="1"/>
</dbReference>
<comment type="caution">
    <text evidence="8">The sequence shown here is derived from an EMBL/GenBank/DDBJ whole genome shotgun (WGS) entry which is preliminary data.</text>
</comment>
<dbReference type="SUPFAM" id="SSF54786">
    <property type="entry name" value="YcfA/nrd intein domain"/>
    <property type="match status" value="1"/>
</dbReference>
<keyword evidence="4" id="KW-0255">Endonuclease</keyword>
<dbReference type="EMBL" id="JAAXKY010000019">
    <property type="protein sequence ID" value="NMH77200.1"/>
    <property type="molecule type" value="Genomic_DNA"/>
</dbReference>
<organism evidence="8 9">
    <name type="scientific">Pseudonocardia xinjiangensis</name>
    <dbReference type="NCBI Taxonomy" id="75289"/>
    <lineage>
        <taxon>Bacteria</taxon>
        <taxon>Bacillati</taxon>
        <taxon>Actinomycetota</taxon>
        <taxon>Actinomycetes</taxon>
        <taxon>Pseudonocardiales</taxon>
        <taxon>Pseudonocardiaceae</taxon>
        <taxon>Pseudonocardia</taxon>
    </lineage>
</organism>
<dbReference type="InterPro" id="IPR012933">
    <property type="entry name" value="HicA_mRNA_interferase"/>
</dbReference>
<evidence type="ECO:0000256" key="3">
    <source>
        <dbReference type="ARBA" id="ARBA00022722"/>
    </source>
</evidence>
<protein>
    <submittedName>
        <fullName evidence="8">Type II toxin-antitoxin system HicA family toxin</fullName>
    </submittedName>
</protein>
<keyword evidence="2" id="KW-1277">Toxin-antitoxin system</keyword>
<evidence type="ECO:0000313" key="9">
    <source>
        <dbReference type="Proteomes" id="UP001296706"/>
    </source>
</evidence>
<evidence type="ECO:0000256" key="1">
    <source>
        <dbReference type="ARBA" id="ARBA00006620"/>
    </source>
</evidence>
<gene>
    <name evidence="8" type="ORF">HF577_08855</name>
</gene>
<dbReference type="InterPro" id="IPR038570">
    <property type="entry name" value="HicA_sf"/>
</dbReference>
<proteinExistence type="inferred from homology"/>
<dbReference type="Gene3D" id="3.30.920.30">
    <property type="entry name" value="Hypothetical protein"/>
    <property type="match status" value="1"/>
</dbReference>
<reference evidence="8 9" key="1">
    <citation type="submission" date="2020-04" db="EMBL/GenBank/DDBJ databases">
        <authorList>
            <person name="Klaysubun C."/>
            <person name="Duangmal K."/>
            <person name="Lipun K."/>
        </authorList>
    </citation>
    <scope>NUCLEOTIDE SEQUENCE [LARGE SCALE GENOMIC DNA]</scope>
    <source>
        <strain evidence="8 9">JCM 11839</strain>
    </source>
</reference>
<evidence type="ECO:0000256" key="7">
    <source>
        <dbReference type="ARBA" id="ARBA00023016"/>
    </source>
</evidence>
<dbReference type="Proteomes" id="UP001296706">
    <property type="component" value="Unassembled WGS sequence"/>
</dbReference>
<comment type="similarity">
    <text evidence="1">Belongs to the HicA mRNA interferase family.</text>
</comment>
<accession>A0ABX1RCM5</accession>
<keyword evidence="3" id="KW-0540">Nuclease</keyword>
<keyword evidence="9" id="KW-1185">Reference proteome</keyword>
<name>A0ABX1RCM5_9PSEU</name>
<keyword evidence="5" id="KW-0378">Hydrolase</keyword>
<evidence type="ECO:0000256" key="4">
    <source>
        <dbReference type="ARBA" id="ARBA00022759"/>
    </source>
</evidence>
<evidence type="ECO:0000313" key="8">
    <source>
        <dbReference type="EMBL" id="NMH77200.1"/>
    </source>
</evidence>
<evidence type="ECO:0000256" key="2">
    <source>
        <dbReference type="ARBA" id="ARBA00022649"/>
    </source>
</evidence>
<keyword evidence="6" id="KW-0694">RNA-binding</keyword>
<evidence type="ECO:0000256" key="5">
    <source>
        <dbReference type="ARBA" id="ARBA00022801"/>
    </source>
</evidence>